<feature type="non-terminal residue" evidence="10">
    <location>
        <position position="508"/>
    </location>
</feature>
<dbReference type="PROSITE" id="PS50235">
    <property type="entry name" value="USP_3"/>
    <property type="match status" value="1"/>
</dbReference>
<dbReference type="GO" id="GO:0005634">
    <property type="term" value="C:nucleus"/>
    <property type="evidence" value="ECO:0007669"/>
    <property type="project" value="TreeGrafter"/>
</dbReference>
<comment type="similarity">
    <text evidence="2 7">Belongs to the peptidase C19 family.</text>
</comment>
<name>A0A085MAE3_9BILA</name>
<evidence type="ECO:0000259" key="9">
    <source>
        <dbReference type="PROSITE" id="PS50235"/>
    </source>
</evidence>
<dbReference type="InterPro" id="IPR038765">
    <property type="entry name" value="Papain-like_cys_pep_sf"/>
</dbReference>
<dbReference type="EMBL" id="KL363210">
    <property type="protein sequence ID" value="KFD54189.1"/>
    <property type="molecule type" value="Genomic_DNA"/>
</dbReference>
<feature type="domain" description="USP" evidence="9">
    <location>
        <begin position="38"/>
        <end position="489"/>
    </location>
</feature>
<keyword evidence="5 7" id="KW-0378">Hydrolase</keyword>
<dbReference type="GO" id="GO:0016579">
    <property type="term" value="P:protein deubiquitination"/>
    <property type="evidence" value="ECO:0007669"/>
    <property type="project" value="InterPro"/>
</dbReference>
<dbReference type="PROSITE" id="PS00973">
    <property type="entry name" value="USP_2"/>
    <property type="match status" value="1"/>
</dbReference>
<keyword evidence="3 7" id="KW-0645">Protease</keyword>
<evidence type="ECO:0000256" key="4">
    <source>
        <dbReference type="ARBA" id="ARBA00022786"/>
    </source>
</evidence>
<proteinExistence type="inferred from homology"/>
<keyword evidence="11" id="KW-1185">Reference proteome</keyword>
<dbReference type="InterPro" id="IPR028889">
    <property type="entry name" value="USP"/>
</dbReference>
<evidence type="ECO:0000256" key="5">
    <source>
        <dbReference type="ARBA" id="ARBA00022801"/>
    </source>
</evidence>
<evidence type="ECO:0000313" key="11">
    <source>
        <dbReference type="Proteomes" id="UP000030764"/>
    </source>
</evidence>
<gene>
    <name evidence="10" type="ORF">M513_04966</name>
</gene>
<protein>
    <recommendedName>
        <fullName evidence="7">Ubiquitin carboxyl-terminal hydrolase</fullName>
        <ecNumber evidence="7">3.4.19.12</ecNumber>
    </recommendedName>
</protein>
<dbReference type="InterPro" id="IPR050164">
    <property type="entry name" value="Peptidase_C19"/>
</dbReference>
<dbReference type="AlphaFoldDB" id="A0A085MAE3"/>
<evidence type="ECO:0000256" key="6">
    <source>
        <dbReference type="ARBA" id="ARBA00022807"/>
    </source>
</evidence>
<dbReference type="CDD" id="cd02257">
    <property type="entry name" value="Peptidase_C19"/>
    <property type="match status" value="1"/>
</dbReference>
<evidence type="ECO:0000256" key="3">
    <source>
        <dbReference type="ARBA" id="ARBA00022670"/>
    </source>
</evidence>
<evidence type="ECO:0000256" key="7">
    <source>
        <dbReference type="RuleBase" id="RU366025"/>
    </source>
</evidence>
<dbReference type="PANTHER" id="PTHR24006:SF888">
    <property type="entry name" value="UBIQUITIN CARBOXYL-TERMINAL HYDROLASE 30"/>
    <property type="match status" value="1"/>
</dbReference>
<dbReference type="Gene3D" id="3.90.70.10">
    <property type="entry name" value="Cysteine proteinases"/>
    <property type="match status" value="1"/>
</dbReference>
<reference evidence="10 11" key="1">
    <citation type="journal article" date="2014" name="Nat. Genet.">
        <title>Genome and transcriptome of the porcine whipworm Trichuris suis.</title>
        <authorList>
            <person name="Jex A.R."/>
            <person name="Nejsum P."/>
            <person name="Schwarz E.M."/>
            <person name="Hu L."/>
            <person name="Young N.D."/>
            <person name="Hall R.S."/>
            <person name="Korhonen P.K."/>
            <person name="Liao S."/>
            <person name="Thamsborg S."/>
            <person name="Xia J."/>
            <person name="Xu P."/>
            <person name="Wang S."/>
            <person name="Scheerlinck J.P."/>
            <person name="Hofmann A."/>
            <person name="Sternberg P.W."/>
            <person name="Wang J."/>
            <person name="Gasser R.B."/>
        </authorList>
    </citation>
    <scope>NUCLEOTIDE SEQUENCE [LARGE SCALE GENOMIC DNA]</scope>
    <source>
        <strain evidence="10">DCEP-RM93M</strain>
    </source>
</reference>
<keyword evidence="8" id="KW-0472">Membrane</keyword>
<keyword evidence="8" id="KW-0812">Transmembrane</keyword>
<keyword evidence="8" id="KW-1133">Transmembrane helix</keyword>
<dbReference type="PANTHER" id="PTHR24006">
    <property type="entry name" value="UBIQUITIN CARBOXYL-TERMINAL HYDROLASE"/>
    <property type="match status" value="1"/>
</dbReference>
<evidence type="ECO:0000256" key="1">
    <source>
        <dbReference type="ARBA" id="ARBA00000707"/>
    </source>
</evidence>
<evidence type="ECO:0000256" key="2">
    <source>
        <dbReference type="ARBA" id="ARBA00009085"/>
    </source>
</evidence>
<evidence type="ECO:0000313" key="10">
    <source>
        <dbReference type="EMBL" id="KFD54189.1"/>
    </source>
</evidence>
<dbReference type="GO" id="GO:0006508">
    <property type="term" value="P:proteolysis"/>
    <property type="evidence" value="ECO:0007669"/>
    <property type="project" value="UniProtKB-KW"/>
</dbReference>
<dbReference type="Proteomes" id="UP000030764">
    <property type="component" value="Unassembled WGS sequence"/>
</dbReference>
<dbReference type="GO" id="GO:0004843">
    <property type="term" value="F:cysteine-type deubiquitinase activity"/>
    <property type="evidence" value="ECO:0007669"/>
    <property type="project" value="UniProtKB-UniRule"/>
</dbReference>
<accession>A0A085MAE3</accession>
<dbReference type="InterPro" id="IPR018200">
    <property type="entry name" value="USP_CS"/>
</dbReference>
<sequence length="508" mass="57901">MIDNSYIFIVGGISAASFMVLAVYFYLDTKRSYIYDVPGLHNMGATCFVNALLQGLASCKCFVGWTYRFMFYRHCIFLQSLAEILQSPLSNELLLKKLNENTGETLSAARVVNALRRRGWILESYSQQDVHELLNVFCSTWSEELTVLKNAKASMQAIVSVFQRNLNNPSQANNENSNELTAYEFPISPCEGLINVQNECLTCGNKTVQRESFCTITLNFNMEQPKMVVTLEECLESFLEQEMVDDVACEFCSQDSNSTETRTSRSRTVWLDKVGLKGLSFLSTCYLMLQYPECMIFTFQRTSWLACGTAVKLFTVVKLPEWLDVGQICQKEHSHCENSTESKSSVTGYSYFFYYANKFSQRHLLTVEDISQNNLFSVSRLTDENSTTFQKLLFISNEMIYSNHRKSKKQYFDDNRDSSSSDDVTGKQLYRLQAVIVHQGSVSSGHFVTYRRGLIDERYWVSLSDATVSPIAFEKVSQCQAYMVFYERDADAFSTEHSDSGPTLSSFA</sequence>
<keyword evidence="4 7" id="KW-0833">Ubl conjugation pathway</keyword>
<evidence type="ECO:0000256" key="8">
    <source>
        <dbReference type="SAM" id="Phobius"/>
    </source>
</evidence>
<keyword evidence="6 7" id="KW-0788">Thiol protease</keyword>
<dbReference type="InterPro" id="IPR001394">
    <property type="entry name" value="Peptidase_C19_UCH"/>
</dbReference>
<feature type="transmembrane region" description="Helical" evidence="8">
    <location>
        <begin position="6"/>
        <end position="27"/>
    </location>
</feature>
<organism evidence="10 11">
    <name type="scientific">Trichuris suis</name>
    <name type="common">pig whipworm</name>
    <dbReference type="NCBI Taxonomy" id="68888"/>
    <lineage>
        <taxon>Eukaryota</taxon>
        <taxon>Metazoa</taxon>
        <taxon>Ecdysozoa</taxon>
        <taxon>Nematoda</taxon>
        <taxon>Enoplea</taxon>
        <taxon>Dorylaimia</taxon>
        <taxon>Trichinellida</taxon>
        <taxon>Trichuridae</taxon>
        <taxon>Trichuris</taxon>
    </lineage>
</organism>
<dbReference type="PROSITE" id="PS00972">
    <property type="entry name" value="USP_1"/>
    <property type="match status" value="1"/>
</dbReference>
<dbReference type="Pfam" id="PF00443">
    <property type="entry name" value="UCH"/>
    <property type="match status" value="1"/>
</dbReference>
<comment type="catalytic activity">
    <reaction evidence="1 7">
        <text>Thiol-dependent hydrolysis of ester, thioester, amide, peptide and isopeptide bonds formed by the C-terminal Gly of ubiquitin (a 76-residue protein attached to proteins as an intracellular targeting signal).</text>
        <dbReference type="EC" id="3.4.19.12"/>
    </reaction>
</comment>
<dbReference type="SUPFAM" id="SSF54001">
    <property type="entry name" value="Cysteine proteinases"/>
    <property type="match status" value="1"/>
</dbReference>
<dbReference type="GO" id="GO:0005829">
    <property type="term" value="C:cytosol"/>
    <property type="evidence" value="ECO:0007669"/>
    <property type="project" value="TreeGrafter"/>
</dbReference>
<dbReference type="EC" id="3.4.19.12" evidence="7"/>